<sequence length="249" mass="26972">MSGRVSIVPLVHHGHPARSTAKLTLEADHSRAPQRSSTTALRRRLKASPPKPRKAHVSPLCCPISSHPPRSASVDAAFQRSFLLLPACDAHPVRDSQFSSDQLQLDSAALRTARIYSSRSALTTQPLATPIQILLSIDDRRWRKLVGPHQGEGMVDAESKDMEGEGACTCDPFPLTYSLLSPPRCAACADHRRRGLGLKVNGCTFVFVSRCIPLSILLPPHHPFPIPAPGTSRASAPAVDICKTAHAIW</sequence>
<feature type="compositionally biased region" description="Basic residues" evidence="1">
    <location>
        <begin position="41"/>
        <end position="56"/>
    </location>
</feature>
<reference evidence="2" key="1">
    <citation type="submission" date="2023-03" db="EMBL/GenBank/DDBJ databases">
        <title>Massive genome expansion in bonnet fungi (Mycena s.s.) driven by repeated elements and novel gene families across ecological guilds.</title>
        <authorList>
            <consortium name="Lawrence Berkeley National Laboratory"/>
            <person name="Harder C.B."/>
            <person name="Miyauchi S."/>
            <person name="Viragh M."/>
            <person name="Kuo A."/>
            <person name="Thoen E."/>
            <person name="Andreopoulos B."/>
            <person name="Lu D."/>
            <person name="Skrede I."/>
            <person name="Drula E."/>
            <person name="Henrissat B."/>
            <person name="Morin E."/>
            <person name="Kohler A."/>
            <person name="Barry K."/>
            <person name="LaButti K."/>
            <person name="Morin E."/>
            <person name="Salamov A."/>
            <person name="Lipzen A."/>
            <person name="Mereny Z."/>
            <person name="Hegedus B."/>
            <person name="Baldrian P."/>
            <person name="Stursova M."/>
            <person name="Weitz H."/>
            <person name="Taylor A."/>
            <person name="Grigoriev I.V."/>
            <person name="Nagy L.G."/>
            <person name="Martin F."/>
            <person name="Kauserud H."/>
        </authorList>
    </citation>
    <scope>NUCLEOTIDE SEQUENCE</scope>
    <source>
        <strain evidence="2">CBHHK182m</strain>
    </source>
</reference>
<protein>
    <submittedName>
        <fullName evidence="2">Uncharacterized protein</fullName>
    </submittedName>
</protein>
<feature type="region of interest" description="Disordered" evidence="1">
    <location>
        <begin position="25"/>
        <end position="59"/>
    </location>
</feature>
<proteinExistence type="predicted"/>
<gene>
    <name evidence="2" type="ORF">B0H16DRAFT_1781941</name>
</gene>
<name>A0AAD7HPN0_9AGAR</name>
<evidence type="ECO:0000313" key="3">
    <source>
        <dbReference type="Proteomes" id="UP001215598"/>
    </source>
</evidence>
<comment type="caution">
    <text evidence="2">The sequence shown here is derived from an EMBL/GenBank/DDBJ whole genome shotgun (WGS) entry which is preliminary data.</text>
</comment>
<accession>A0AAD7HPN0</accession>
<organism evidence="2 3">
    <name type="scientific">Mycena metata</name>
    <dbReference type="NCBI Taxonomy" id="1033252"/>
    <lineage>
        <taxon>Eukaryota</taxon>
        <taxon>Fungi</taxon>
        <taxon>Dikarya</taxon>
        <taxon>Basidiomycota</taxon>
        <taxon>Agaricomycotina</taxon>
        <taxon>Agaricomycetes</taxon>
        <taxon>Agaricomycetidae</taxon>
        <taxon>Agaricales</taxon>
        <taxon>Marasmiineae</taxon>
        <taxon>Mycenaceae</taxon>
        <taxon>Mycena</taxon>
    </lineage>
</organism>
<dbReference type="AlphaFoldDB" id="A0AAD7HPN0"/>
<dbReference type="EMBL" id="JARKIB010000194">
    <property type="protein sequence ID" value="KAJ7725447.1"/>
    <property type="molecule type" value="Genomic_DNA"/>
</dbReference>
<evidence type="ECO:0000256" key="1">
    <source>
        <dbReference type="SAM" id="MobiDB-lite"/>
    </source>
</evidence>
<keyword evidence="3" id="KW-1185">Reference proteome</keyword>
<evidence type="ECO:0000313" key="2">
    <source>
        <dbReference type="EMBL" id="KAJ7725447.1"/>
    </source>
</evidence>
<dbReference type="Proteomes" id="UP001215598">
    <property type="component" value="Unassembled WGS sequence"/>
</dbReference>